<evidence type="ECO:0000256" key="2">
    <source>
        <dbReference type="ARBA" id="ARBA00023002"/>
    </source>
</evidence>
<gene>
    <name evidence="4" type="ORF">G4Z02_07835</name>
</gene>
<dbReference type="GO" id="GO:0010181">
    <property type="term" value="F:FMN binding"/>
    <property type="evidence" value="ECO:0007669"/>
    <property type="project" value="InterPro"/>
</dbReference>
<evidence type="ECO:0000313" key="4">
    <source>
        <dbReference type="EMBL" id="QMS85656.1"/>
    </source>
</evidence>
<evidence type="ECO:0000313" key="5">
    <source>
        <dbReference type="Proteomes" id="UP000514720"/>
    </source>
</evidence>
<dbReference type="Proteomes" id="UP000514720">
    <property type="component" value="Chromosome"/>
</dbReference>
<dbReference type="PANTHER" id="PTHR43656:SF2">
    <property type="entry name" value="BINDING OXIDOREDUCTASE, PUTATIVE (AFU_ORTHOLOGUE AFUA_2G08260)-RELATED"/>
    <property type="match status" value="1"/>
</dbReference>
<keyword evidence="1" id="KW-0285">Flavoprotein</keyword>
<dbReference type="PANTHER" id="PTHR43656">
    <property type="entry name" value="BINDING OXIDOREDUCTASE, PUTATIVE (AFU_ORTHOLOGUE AFUA_2G08260)-RELATED"/>
    <property type="match status" value="1"/>
</dbReference>
<dbReference type="Gene3D" id="3.20.20.70">
    <property type="entry name" value="Aldolase class I"/>
    <property type="match status" value="1"/>
</dbReference>
<evidence type="ECO:0000256" key="1">
    <source>
        <dbReference type="ARBA" id="ARBA00022630"/>
    </source>
</evidence>
<dbReference type="SUPFAM" id="SSF51395">
    <property type="entry name" value="FMN-linked oxidoreductases"/>
    <property type="match status" value="1"/>
</dbReference>
<keyword evidence="5" id="KW-1185">Reference proteome</keyword>
<dbReference type="CDD" id="cd04735">
    <property type="entry name" value="OYE_like_4_FMN"/>
    <property type="match status" value="1"/>
</dbReference>
<dbReference type="Pfam" id="PF00724">
    <property type="entry name" value="Oxidored_FMN"/>
    <property type="match status" value="1"/>
</dbReference>
<name>A0A7L7KTS4_9MOLU</name>
<dbReference type="InterPro" id="IPR051799">
    <property type="entry name" value="NADH_flavin_oxidoreductase"/>
</dbReference>
<dbReference type="InterPro" id="IPR013785">
    <property type="entry name" value="Aldolase_TIM"/>
</dbReference>
<sequence>MKKQLFKPYTFPHGATMKNHFALAPMTTYSSNQDLTLSTEEEVYYNSRAKEFGMIITAATAVSKNAQAFEHQISIRDERYLDSMTRLANSIKQEGALAVIQLHHGGRMNKPGLYPNQDIVSASAIKADREYAATPRKLKISEVHDVIDEFVNATILAIKAGFDGIELHGANTYLIQQFFSPHSNRRDDEFGGSLQRRLTFPLRLVDRVIEAKQNYGKPEFIIGYRLSPEEREDPGITLDDTLRLVDELCHKDIDYIHLSQGYYKNTSIRDQADKRVIVDAIQNVVQGRVSLIGAGGINTMDNAEDALIHGYDLVALGTVALADPYIITHFEQGKEACKIIGEESILPSPLLHRLRSWKGLEQKGYIIK</sequence>
<dbReference type="AlphaFoldDB" id="A0A7L7KTS4"/>
<proteinExistence type="predicted"/>
<accession>A0A7L7KTS4</accession>
<reference evidence="4 5" key="1">
    <citation type="submission" date="2020-02" db="EMBL/GenBank/DDBJ databases">
        <authorList>
            <person name="Zheng R.K."/>
            <person name="Sun C.M."/>
        </authorList>
    </citation>
    <scope>NUCLEOTIDE SEQUENCE [LARGE SCALE GENOMIC DNA]</scope>
    <source>
        <strain evidence="5">zrk13</strain>
    </source>
</reference>
<dbReference type="InterPro" id="IPR001155">
    <property type="entry name" value="OxRdtase_FMN_N"/>
</dbReference>
<evidence type="ECO:0000259" key="3">
    <source>
        <dbReference type="Pfam" id="PF00724"/>
    </source>
</evidence>
<dbReference type="EMBL" id="CP048914">
    <property type="protein sequence ID" value="QMS85656.1"/>
    <property type="molecule type" value="Genomic_DNA"/>
</dbReference>
<dbReference type="RefSeq" id="WP_258877459.1">
    <property type="nucleotide sequence ID" value="NZ_CP048914.1"/>
</dbReference>
<dbReference type="GO" id="GO:0016491">
    <property type="term" value="F:oxidoreductase activity"/>
    <property type="evidence" value="ECO:0007669"/>
    <property type="project" value="UniProtKB-KW"/>
</dbReference>
<dbReference type="KEGG" id="xcl:G4Z02_07835"/>
<organism evidence="4 5">
    <name type="scientific">Candidatus Xianfuyuplasma coldseepsis</name>
    <dbReference type="NCBI Taxonomy" id="2782163"/>
    <lineage>
        <taxon>Bacteria</taxon>
        <taxon>Bacillati</taxon>
        <taxon>Mycoplasmatota</taxon>
        <taxon>Mollicutes</taxon>
        <taxon>Candidatus Izemoplasmatales</taxon>
        <taxon>Candidatus Izemoplasmataceae</taxon>
        <taxon>Candidatus Xianfuyuplasma</taxon>
    </lineage>
</organism>
<feature type="domain" description="NADH:flavin oxidoreductase/NADH oxidase N-terminal" evidence="3">
    <location>
        <begin position="4"/>
        <end position="334"/>
    </location>
</feature>
<protein>
    <submittedName>
        <fullName evidence="4">NADH-dependent flavin oxidoreductase</fullName>
    </submittedName>
</protein>
<keyword evidence="2" id="KW-0560">Oxidoreductase</keyword>